<dbReference type="Gene3D" id="3.30.420.60">
    <property type="entry name" value="eRF1 domain 2"/>
    <property type="match status" value="1"/>
</dbReference>
<dbReference type="InterPro" id="IPR005140">
    <property type="entry name" value="eRF1_Pelota-like_N"/>
</dbReference>
<proteinExistence type="inferred from homology"/>
<dbReference type="VEuPathDB" id="AmoebaDB:EHI_019600"/>
<dbReference type="FunFam" id="2.30.30.870:FF:000006">
    <property type="entry name" value="Pelota, putative"/>
    <property type="match status" value="1"/>
</dbReference>
<dbReference type="InterPro" id="IPR038069">
    <property type="entry name" value="Pelota/DOM34_N"/>
</dbReference>
<dbReference type="OMA" id="DDLWHLK"/>
<evidence type="ECO:0000256" key="4">
    <source>
        <dbReference type="ARBA" id="ARBA00022490"/>
    </source>
</evidence>
<reference evidence="7 8" key="1">
    <citation type="submission" date="2016-05" db="EMBL/GenBank/DDBJ databases">
        <title>First whole genome sequencing of Entamoeba histolytica HM1:IMSS-clone-6.</title>
        <authorList>
            <person name="Mukherjee Avik.K."/>
            <person name="Izumyama S."/>
            <person name="Nakada-Tsukui K."/>
            <person name="Nozaki T."/>
        </authorList>
    </citation>
    <scope>NUCLEOTIDE SEQUENCE [LARGE SCALE GENOMIC DNA]</scope>
    <source>
        <strain evidence="7 8">HM1:IMSS clone 6</strain>
    </source>
</reference>
<dbReference type="EMBL" id="BDEQ01000001">
    <property type="protein sequence ID" value="GAT98627.1"/>
    <property type="molecule type" value="Genomic_DNA"/>
</dbReference>
<evidence type="ECO:0000313" key="7">
    <source>
        <dbReference type="EMBL" id="GAT98627.1"/>
    </source>
</evidence>
<dbReference type="InterPro" id="IPR004405">
    <property type="entry name" value="TF_pelota"/>
</dbReference>
<dbReference type="Proteomes" id="UP000078387">
    <property type="component" value="Unassembled WGS sequence"/>
</dbReference>
<dbReference type="Pfam" id="PF03464">
    <property type="entry name" value="eRF1_2"/>
    <property type="match status" value="1"/>
</dbReference>
<comment type="caution">
    <text evidence="7">The sequence shown here is derived from an EMBL/GenBank/DDBJ whole genome shotgun (WGS) entry which is preliminary data.</text>
</comment>
<feature type="domain" description="eRF1/Pelota-like N-terminal" evidence="6">
    <location>
        <begin position="1"/>
        <end position="125"/>
    </location>
</feature>
<comment type="cofactor">
    <cofactor evidence="1">
        <name>a divalent metal cation</name>
        <dbReference type="ChEBI" id="CHEBI:60240"/>
    </cofactor>
</comment>
<dbReference type="GO" id="GO:0070966">
    <property type="term" value="P:nuclear-transcribed mRNA catabolic process, no-go decay"/>
    <property type="evidence" value="ECO:0007669"/>
    <property type="project" value="InterPro"/>
</dbReference>
<dbReference type="Pfam" id="PF03465">
    <property type="entry name" value="eRF1_3"/>
    <property type="match status" value="1"/>
</dbReference>
<evidence type="ECO:0000259" key="6">
    <source>
        <dbReference type="SMART" id="SM01194"/>
    </source>
</evidence>
<dbReference type="Pfam" id="PF26356">
    <property type="entry name" value="Pelota_N"/>
    <property type="match status" value="1"/>
</dbReference>
<dbReference type="SUPFAM" id="SSF159065">
    <property type="entry name" value="Dom34/Pelota N-terminal domain-like"/>
    <property type="match status" value="1"/>
</dbReference>
<evidence type="ECO:0000313" key="8">
    <source>
        <dbReference type="Proteomes" id="UP000078387"/>
    </source>
</evidence>
<keyword evidence="5" id="KW-0479">Metal-binding</keyword>
<dbReference type="GO" id="GO:0070481">
    <property type="term" value="P:nuclear-transcribed mRNA catabolic process, non-stop decay"/>
    <property type="evidence" value="ECO:0007669"/>
    <property type="project" value="InterPro"/>
</dbReference>
<dbReference type="Gene3D" id="2.30.30.870">
    <property type="entry name" value="Pelota, domain A"/>
    <property type="match status" value="1"/>
</dbReference>
<comment type="subcellular location">
    <subcellularLocation>
        <location evidence="2">Cytoplasm</location>
    </subcellularLocation>
</comment>
<dbReference type="InterPro" id="IPR005142">
    <property type="entry name" value="eRF1_3"/>
</dbReference>
<comment type="similarity">
    <text evidence="3">Belongs to the eukaryotic release factor 1 family. Pelota subfamily.</text>
</comment>
<dbReference type="AlphaFoldDB" id="A0A5K1UI48"/>
<keyword evidence="4" id="KW-0963">Cytoplasm</keyword>
<organism evidence="7 8">
    <name type="scientific">Entamoeba histolytica</name>
    <dbReference type="NCBI Taxonomy" id="5759"/>
    <lineage>
        <taxon>Eukaryota</taxon>
        <taxon>Amoebozoa</taxon>
        <taxon>Evosea</taxon>
        <taxon>Archamoebae</taxon>
        <taxon>Mastigamoebida</taxon>
        <taxon>Entamoebidae</taxon>
        <taxon>Entamoeba</taxon>
    </lineage>
</organism>
<protein>
    <submittedName>
        <fullName evidence="7">Pelota protein putative</fullName>
    </submittedName>
</protein>
<dbReference type="VEuPathDB" id="AmoebaDB:EHI7A_202450"/>
<name>A0A5K1UI48_ENTHI</name>
<dbReference type="SUPFAM" id="SSF55315">
    <property type="entry name" value="L30e-like"/>
    <property type="match status" value="1"/>
</dbReference>
<dbReference type="InterPro" id="IPR029064">
    <property type="entry name" value="Ribosomal_eL30-like_sf"/>
</dbReference>
<dbReference type="InterPro" id="IPR058547">
    <property type="entry name" value="Pelota_N"/>
</dbReference>
<evidence type="ECO:0000256" key="3">
    <source>
        <dbReference type="ARBA" id="ARBA00009504"/>
    </source>
</evidence>
<dbReference type="SMART" id="SM01194">
    <property type="entry name" value="eRF1_1"/>
    <property type="match status" value="1"/>
</dbReference>
<sequence length="403" mass="45809">MKIIYEVNSDNVSKFEIEDEDDLFIFYQLLDLGCEVTGQTTRKVTQTAKTGSTVTNKVKVVIRIKVERIEYGTTIAISGLILHCNNPKVQTGRYHTLHVAIGDTISLYKAHWDEMDLTRMHEAANETFKSHLVILGLDGGIAKLWFISNTSVREKESIEVNIPKRKNINFKHDTQTEKFYNQIYDMIVKNVNFDDIIALVVAGNFTERNALIKSLINTAKRMKNPQIQSGIEHIIPASATNGILFVVRDVLSDPNLSNILDDCKSYKDMNCINKFNETMLKSEHLVAIGYEDIIKANEVNALKELYIADELTKICTVERRLEISRLIEELRQKNTSIRMLSSKTEAGCEVMRLGGIVAILRYELNLEDEDEGEFVEDYNSEDVDWFGTNVPQSIGDVIDVDDD</sequence>
<dbReference type="VEuPathDB" id="AmoebaDB:KM1_111720"/>
<evidence type="ECO:0000256" key="5">
    <source>
        <dbReference type="ARBA" id="ARBA00022723"/>
    </source>
</evidence>
<dbReference type="PANTHER" id="PTHR10853">
    <property type="entry name" value="PELOTA"/>
    <property type="match status" value="1"/>
</dbReference>
<dbReference type="SUPFAM" id="SSF53137">
    <property type="entry name" value="Translational machinery components"/>
    <property type="match status" value="1"/>
</dbReference>
<dbReference type="VEuPathDB" id="AmoebaDB:EHI8A_240270"/>
<gene>
    <name evidence="7" type="ORF">CL6EHI_019600</name>
</gene>
<evidence type="ECO:0000256" key="2">
    <source>
        <dbReference type="ARBA" id="ARBA00004496"/>
    </source>
</evidence>
<evidence type="ECO:0000256" key="1">
    <source>
        <dbReference type="ARBA" id="ARBA00001968"/>
    </source>
</evidence>
<dbReference type="GO" id="GO:0070651">
    <property type="term" value="P:nonfunctional rRNA decay"/>
    <property type="evidence" value="ECO:0007669"/>
    <property type="project" value="TreeGrafter"/>
</dbReference>
<dbReference type="PANTHER" id="PTHR10853:SF0">
    <property type="entry name" value="PROTEIN PELOTA HOMOLOG"/>
    <property type="match status" value="1"/>
</dbReference>
<dbReference type="FunFam" id="3.30.420.60:FF:000008">
    <property type="entry name" value="Pelota, putative"/>
    <property type="match status" value="1"/>
</dbReference>
<dbReference type="Gene3D" id="3.30.1330.30">
    <property type="match status" value="1"/>
</dbReference>
<accession>A0A5K1UI48</accession>
<dbReference type="GO" id="GO:0032790">
    <property type="term" value="P:ribosome disassembly"/>
    <property type="evidence" value="ECO:0007669"/>
    <property type="project" value="TreeGrafter"/>
</dbReference>
<dbReference type="VEuPathDB" id="AmoebaDB:EHI5A_048240"/>
<dbReference type="GO" id="GO:0071025">
    <property type="term" value="P:RNA surveillance"/>
    <property type="evidence" value="ECO:0007669"/>
    <property type="project" value="InterPro"/>
</dbReference>
<dbReference type="GO" id="GO:0005737">
    <property type="term" value="C:cytoplasm"/>
    <property type="evidence" value="ECO:0007669"/>
    <property type="project" value="UniProtKB-SubCell"/>
</dbReference>
<dbReference type="GO" id="GO:0046872">
    <property type="term" value="F:metal ion binding"/>
    <property type="evidence" value="ECO:0007669"/>
    <property type="project" value="UniProtKB-KW"/>
</dbReference>
<dbReference type="InterPro" id="IPR005141">
    <property type="entry name" value="eRF1_2"/>
</dbReference>
<dbReference type="InterPro" id="IPR042226">
    <property type="entry name" value="eFR1_2_sf"/>
</dbReference>